<dbReference type="AlphaFoldDB" id="A0A8G2CNU7"/>
<name>A0A8G2CNU7_ACIRU</name>
<evidence type="ECO:0000256" key="1">
    <source>
        <dbReference type="ARBA" id="ARBA00007177"/>
    </source>
</evidence>
<gene>
    <name evidence="3" type="primary">ureD</name>
    <name evidence="4" type="ORF">SAMN05421828_12243</name>
</gene>
<dbReference type="PANTHER" id="PTHR33643">
    <property type="entry name" value="UREASE ACCESSORY PROTEIN D"/>
    <property type="match status" value="1"/>
</dbReference>
<comment type="similarity">
    <text evidence="1 3">Belongs to the UreD family.</text>
</comment>
<dbReference type="OrthoDB" id="9798842at2"/>
<dbReference type="GO" id="GO:0016151">
    <property type="term" value="F:nickel cation binding"/>
    <property type="evidence" value="ECO:0007669"/>
    <property type="project" value="UniProtKB-UniRule"/>
</dbReference>
<keyword evidence="5" id="KW-1185">Reference proteome</keyword>
<evidence type="ECO:0000256" key="2">
    <source>
        <dbReference type="ARBA" id="ARBA00023186"/>
    </source>
</evidence>
<accession>A0A8G2CNU7</accession>
<dbReference type="Proteomes" id="UP000186308">
    <property type="component" value="Unassembled WGS sequence"/>
</dbReference>
<sequence>MKRSNGSADRSLIVGSVPDRFFVRQSCAQRAVGHIRLSVRLRDQTTVLDRLHQSGPLRLRVVRSEPDTATTAILLNTGGGIAGGDLNQIDITAAPGTALTLSSQGAERIYRAGIGDLPSRITTRIAIGAAATLEYLPQETILFDNAALNRSLRIDLAGSARYLGIESLIFGRAAMGETIAALDLTDTVELHRDNELVFRDSLKPPRDFATAQTHRAMFGGASAIATILLAAPDAAAHLDAVREAVGVNDVAITAGASAWNGLLLVRLLAHTGAALRVASLRVLSVLRQDRPMPRVWGC</sequence>
<dbReference type="EMBL" id="FTNE01000022">
    <property type="protein sequence ID" value="SIR27236.1"/>
    <property type="molecule type" value="Genomic_DNA"/>
</dbReference>
<reference evidence="4 5" key="1">
    <citation type="submission" date="2017-01" db="EMBL/GenBank/DDBJ databases">
        <authorList>
            <person name="Varghese N."/>
            <person name="Submissions S."/>
        </authorList>
    </citation>
    <scope>NUCLEOTIDE SEQUENCE [LARGE SCALE GENOMIC DNA]</scope>
    <source>
        <strain evidence="4 5">ATCC 35905</strain>
    </source>
</reference>
<dbReference type="PANTHER" id="PTHR33643:SF1">
    <property type="entry name" value="UREASE ACCESSORY PROTEIN D"/>
    <property type="match status" value="1"/>
</dbReference>
<proteinExistence type="inferred from homology"/>
<comment type="caution">
    <text evidence="4">The sequence shown here is derived from an EMBL/GenBank/DDBJ whole genome shotgun (WGS) entry which is preliminary data.</text>
</comment>
<protein>
    <recommendedName>
        <fullName evidence="3">Urease accessory protein UreD</fullName>
    </recommendedName>
</protein>
<comment type="function">
    <text evidence="3">Required for maturation of urease via the functional incorporation of the urease nickel metallocenter.</text>
</comment>
<comment type="subunit">
    <text evidence="3">UreD, UreF and UreG form a complex that acts as a GTP-hydrolysis-dependent molecular chaperone, activating the urease apoprotein by helping to assemble the nickel containing metallocenter of UreC. The UreE protein probably delivers the nickel.</text>
</comment>
<keyword evidence="2 3" id="KW-0143">Chaperone</keyword>
<organism evidence="4 5">
    <name type="scientific">Acidiphilium rubrum</name>
    <dbReference type="NCBI Taxonomy" id="526"/>
    <lineage>
        <taxon>Bacteria</taxon>
        <taxon>Pseudomonadati</taxon>
        <taxon>Pseudomonadota</taxon>
        <taxon>Alphaproteobacteria</taxon>
        <taxon>Acetobacterales</taxon>
        <taxon>Acidocellaceae</taxon>
        <taxon>Acidiphilium</taxon>
    </lineage>
</organism>
<evidence type="ECO:0000313" key="4">
    <source>
        <dbReference type="EMBL" id="SIR27236.1"/>
    </source>
</evidence>
<keyword evidence="3" id="KW-0996">Nickel insertion</keyword>
<evidence type="ECO:0000256" key="3">
    <source>
        <dbReference type="HAMAP-Rule" id="MF_01384"/>
    </source>
</evidence>
<evidence type="ECO:0000313" key="5">
    <source>
        <dbReference type="Proteomes" id="UP000186308"/>
    </source>
</evidence>
<dbReference type="Pfam" id="PF01774">
    <property type="entry name" value="UreD"/>
    <property type="match status" value="1"/>
</dbReference>
<dbReference type="InterPro" id="IPR002669">
    <property type="entry name" value="UreD"/>
</dbReference>
<keyword evidence="3" id="KW-0963">Cytoplasm</keyword>
<comment type="subcellular location">
    <subcellularLocation>
        <location evidence="3">Cytoplasm</location>
    </subcellularLocation>
</comment>
<dbReference type="HAMAP" id="MF_01384">
    <property type="entry name" value="UreD"/>
    <property type="match status" value="1"/>
</dbReference>
<dbReference type="GO" id="GO:0005737">
    <property type="term" value="C:cytoplasm"/>
    <property type="evidence" value="ECO:0007669"/>
    <property type="project" value="UniProtKB-SubCell"/>
</dbReference>